<dbReference type="InterPro" id="IPR011009">
    <property type="entry name" value="Kinase-like_dom_sf"/>
</dbReference>
<feature type="domain" description="CHK kinase-like" evidence="1">
    <location>
        <begin position="115"/>
        <end position="301"/>
    </location>
</feature>
<evidence type="ECO:0000259" key="1">
    <source>
        <dbReference type="SMART" id="SM00587"/>
    </source>
</evidence>
<dbReference type="Pfam" id="PF07914">
    <property type="entry name" value="DUF1679"/>
    <property type="match status" value="1"/>
</dbReference>
<accession>A0A3P6PBY3</accession>
<name>A0A3P6PBY3_ANISI</name>
<dbReference type="EMBL" id="UYRR01000164">
    <property type="protein sequence ID" value="VDK17588.1"/>
    <property type="molecule type" value="Genomic_DNA"/>
</dbReference>
<dbReference type="OrthoDB" id="190089at2759"/>
<dbReference type="PANTHER" id="PTHR23020:SF21">
    <property type="entry name" value="CHK KINASE-LIKE DOMAIN-CONTAINING PROTEIN"/>
    <property type="match status" value="1"/>
</dbReference>
<dbReference type="InterPro" id="IPR012877">
    <property type="entry name" value="Dhs-27"/>
</dbReference>
<dbReference type="SMART" id="SM00587">
    <property type="entry name" value="CHK"/>
    <property type="match status" value="1"/>
</dbReference>
<organism evidence="2 3">
    <name type="scientific">Anisakis simplex</name>
    <name type="common">Herring worm</name>
    <dbReference type="NCBI Taxonomy" id="6269"/>
    <lineage>
        <taxon>Eukaryota</taxon>
        <taxon>Metazoa</taxon>
        <taxon>Ecdysozoa</taxon>
        <taxon>Nematoda</taxon>
        <taxon>Chromadorea</taxon>
        <taxon>Rhabditida</taxon>
        <taxon>Spirurina</taxon>
        <taxon>Ascaridomorpha</taxon>
        <taxon>Ascaridoidea</taxon>
        <taxon>Anisakidae</taxon>
        <taxon>Anisakis</taxon>
        <taxon>Anisakis simplex complex</taxon>
    </lineage>
</organism>
<keyword evidence="3" id="KW-1185">Reference proteome</keyword>
<reference evidence="2 3" key="1">
    <citation type="submission" date="2018-11" db="EMBL/GenBank/DDBJ databases">
        <authorList>
            <consortium name="Pathogen Informatics"/>
        </authorList>
    </citation>
    <scope>NUCLEOTIDE SEQUENCE [LARGE SCALE GENOMIC DNA]</scope>
</reference>
<dbReference type="PANTHER" id="PTHR23020">
    <property type="entry name" value="UNCHARACTERIZED NUCLEAR HORMONE RECEPTOR-RELATED"/>
    <property type="match status" value="1"/>
</dbReference>
<gene>
    <name evidence="2" type="ORF">ASIM_LOCUS318</name>
</gene>
<proteinExistence type="predicted"/>
<dbReference type="Proteomes" id="UP000267096">
    <property type="component" value="Unassembled WGS sequence"/>
</dbReference>
<dbReference type="InterPro" id="IPR015897">
    <property type="entry name" value="CHK_kinase-like"/>
</dbReference>
<evidence type="ECO:0000313" key="2">
    <source>
        <dbReference type="EMBL" id="VDK17588.1"/>
    </source>
</evidence>
<dbReference type="Gene3D" id="3.90.1200.10">
    <property type="match status" value="1"/>
</dbReference>
<dbReference type="SUPFAM" id="SSF56112">
    <property type="entry name" value="Protein kinase-like (PK-like)"/>
    <property type="match status" value="1"/>
</dbReference>
<protein>
    <recommendedName>
        <fullName evidence="1">CHK kinase-like domain-containing protein</fullName>
    </recommendedName>
</protein>
<dbReference type="InterPro" id="IPR052961">
    <property type="entry name" value="Oxido-Kinase-like_Enzymes"/>
</dbReference>
<evidence type="ECO:0000313" key="3">
    <source>
        <dbReference type="Proteomes" id="UP000267096"/>
    </source>
</evidence>
<dbReference type="AlphaFoldDB" id="A0A3P6PBY3"/>
<sequence length="373" mass="43116">MFTMNIGDLIAPYVGLKPGEKPLLDSVHQSTNGVTIFRMNVRRFQIPSHEGAYTVYFTRENYNTAEPMQSATAIAGFYNAKYFYEMVDYAKINMAVGAFKEGLKIDDEGKEFPLFIAHRYGGEPDVQHSLTVEQLYQVATELSKLHIFCFTDKSPETRRTLNENHTIIKKFHSDKFANDLFITLRAFTNEFARFFKKPAKIPEMIGSLYKDADDLGYVNLLSEQLWQPQVLCHGELTADKLVFDNNGKLLEIRDWDSVHYGSIAEDLSFLIITSSSTDIRRNHFMSVFRHYYYPLVGHVRTSFKLVALKESFRKLHKFAVLSSMPLLMRALVSEISDQQKEERAQRWESAVEDTLDFERADYESDNEDAFFSK</sequence>